<feature type="compositionally biased region" description="Basic and acidic residues" evidence="6">
    <location>
        <begin position="963"/>
        <end position="973"/>
    </location>
</feature>
<feature type="signal peptide" evidence="8">
    <location>
        <begin position="1"/>
        <end position="34"/>
    </location>
</feature>
<dbReference type="InterPro" id="IPR019931">
    <property type="entry name" value="LPXTG_anchor"/>
</dbReference>
<sequence>MKKSLGKKVEMGMKLVPIPLSLLLAGTMAVAVQAEEVASETEGNQVQNNQATPPVNQELTNDGTIKNEGPSGLTISEDGEKGAAQVTPEIEQLAQEFYDYHTKGERDEITKAATMTSVMPEMQSVEQIEEAAKKYDYAYAIRKMDGVFKYIDLKQVEDLNLVRDEHFQEVPSGEAYYRQSLIQNNTALFFLNKWEAIFNPNPTPEEVAKIPKAIIPRSELDLTDEGTFPTKRFLEMRLWGYSGLTFEEAFSRKYLPESDNRVLSMKEIKEIILTNPAFFQIQAVAEDNIYYMNPFFQKLFINGKEVEDVYGNFPGKKFLFLIDSRENDTYKLRFQSFDYNSRYPVGFASLEWKNPETYDIVKNILTKYNLVEKPWVHIDWLGKNPSLERPWFGKDNIKTFHYRLYLMKPNDKTRYYLDRDYTIDIAGVPNIAETPDGGFKFIEDTILGGGETTGGYKTDQGELDKLFRTVKAEGFVFKLSDVKKVNEREIGPGKVLVRYQDEQGHSIANPITDEKPGKTRYTVSPKPLISYNNKLYTYKSRLTAYDAESGEYEAGRTKEIVYEYELSQFQLPNDAPSEDKPIMEMTRFVDESGQELSDPERGLVASKTIAGYDFQSSSDKDGIRTHVYRASVHEVPTDAPSEDKPVLEMTRFVDESDQELSAPEQGLVPSKRISGYDFQSSSDEDGIRTHVYRVSVHELPSDAPSEEKQVLEITRFVDESGQELSDSEHGLVASKTIAGYDFQSSSDEDGIRTHVYRASVHEVPTDAPSEERPVMEMSRFVDESGQELSAPERGLVASKSIAGYDYQSSSDEDSIRTHVYRASVHEVPSDAPSEERPVMSMTRFVDETGQELSAPERGLVASKTIAGYDFQSSSDEDGVRTHVYRVSVHEVPKDAPVEDKPSIEITRFVDVEGRPLAAAEFGLLDAKTIEEYGFVSVSDANGVRTYVYKPKTHIQTALGTETSEQKSPARVENSETSPVLSRVSKHTLPNTGSAPSSFLGAAVVSLLASFGLLHSKKERRKK</sequence>
<evidence type="ECO:0000313" key="10">
    <source>
        <dbReference type="EMBL" id="MCY7034718.1"/>
    </source>
</evidence>
<name>A0ABD4VIV2_STRSA</name>
<dbReference type="AlphaFoldDB" id="A0ABD4VIV2"/>
<dbReference type="Pfam" id="PF00746">
    <property type="entry name" value="Gram_pos_anchor"/>
    <property type="match status" value="1"/>
</dbReference>
<comment type="caution">
    <text evidence="10">The sequence shown here is derived from an EMBL/GenBank/DDBJ whole genome shotgun (WGS) entry which is preliminary data.</text>
</comment>
<feature type="domain" description="Gram-positive cocci surface proteins LPxTG" evidence="9">
    <location>
        <begin position="988"/>
        <end position="1022"/>
    </location>
</feature>
<keyword evidence="5" id="KW-0572">Peptidoglycan-anchor</keyword>
<reference evidence="10 11" key="1">
    <citation type="journal article" date="2022" name="Med Res Arch">
        <title>Genomic identification of streptococcal strains and relation to clinical characteristics. A substudy to The Partial Oral Treatment of Endocarditis (POET) Trial.</title>
        <authorList>
            <person name="Christensen J."/>
            <person name="Jensen C."/>
            <person name="Dargis R."/>
            <person name="Nielsen X."/>
            <person name="Pries- Heje M."/>
            <person name="Wiingaard C."/>
            <person name="Ihlemann N."/>
            <person name="Gill S."/>
            <person name="Bruun N."/>
            <person name="Elming H."/>
            <person name="Povlsen J."/>
            <person name="Madsen T."/>
            <person name="Jensen K."/>
            <person name="Fuursted K."/>
            <person name="Ostergaard L."/>
            <person name="Christiansen U."/>
            <person name="Rosenvinge F."/>
            <person name="Helweg-Larsen J."/>
            <person name="Fosbol E."/>
            <person name="Kober L."/>
            <person name="Torp-Pedersen C."/>
            <person name="Tonder N."/>
            <person name="Moser C."/>
            <person name="Iversen K."/>
            <person name="Bundgaard H."/>
        </authorList>
    </citation>
    <scope>NUCLEOTIDE SEQUENCE [LARGE SCALE GENOMIC DNA]</scope>
    <source>
        <strain evidence="10 11">A12055600</strain>
    </source>
</reference>
<evidence type="ECO:0000256" key="8">
    <source>
        <dbReference type="SAM" id="SignalP"/>
    </source>
</evidence>
<keyword evidence="7" id="KW-0472">Membrane</keyword>
<dbReference type="PROSITE" id="PS50847">
    <property type="entry name" value="GRAM_POS_ANCHORING"/>
    <property type="match status" value="1"/>
</dbReference>
<dbReference type="Pfam" id="PF06458">
    <property type="entry name" value="MucBP"/>
    <property type="match status" value="1"/>
</dbReference>
<dbReference type="InterPro" id="IPR009459">
    <property type="entry name" value="MucBP_dom"/>
</dbReference>
<feature type="transmembrane region" description="Helical" evidence="7">
    <location>
        <begin position="994"/>
        <end position="1013"/>
    </location>
</feature>
<dbReference type="EMBL" id="JAKUVJ010000004">
    <property type="protein sequence ID" value="MCY7034718.1"/>
    <property type="molecule type" value="Genomic_DNA"/>
</dbReference>
<keyword evidence="1" id="KW-0134">Cell wall</keyword>
<dbReference type="Pfam" id="PF18877">
    <property type="entry name" value="SSSPR-51"/>
    <property type="match status" value="6"/>
</dbReference>
<dbReference type="NCBIfam" id="TIGR01167">
    <property type="entry name" value="LPXTG_anchor"/>
    <property type="match status" value="1"/>
</dbReference>
<feature type="compositionally biased region" description="Polar residues" evidence="6">
    <location>
        <begin position="43"/>
        <end position="64"/>
    </location>
</feature>
<evidence type="ECO:0000256" key="5">
    <source>
        <dbReference type="ARBA" id="ARBA00023088"/>
    </source>
</evidence>
<feature type="chain" id="PRO_5044826742" evidence="8">
    <location>
        <begin position="35"/>
        <end position="1022"/>
    </location>
</feature>
<keyword evidence="3 8" id="KW-0732">Signal</keyword>
<dbReference type="InterPro" id="IPR027579">
    <property type="entry name" value="SSSPR51_Rpt"/>
</dbReference>
<keyword evidence="7" id="KW-1133">Transmembrane helix</keyword>
<evidence type="ECO:0000259" key="9">
    <source>
        <dbReference type="PROSITE" id="PS50847"/>
    </source>
</evidence>
<protein>
    <submittedName>
        <fullName evidence="10">MucBP domain-containing protein</fullName>
    </submittedName>
</protein>
<evidence type="ECO:0000256" key="3">
    <source>
        <dbReference type="ARBA" id="ARBA00022729"/>
    </source>
</evidence>
<accession>A0ABD4VIV2</accession>
<feature type="region of interest" description="Disordered" evidence="6">
    <location>
        <begin position="960"/>
        <end position="994"/>
    </location>
</feature>
<evidence type="ECO:0000256" key="7">
    <source>
        <dbReference type="SAM" id="Phobius"/>
    </source>
</evidence>
<keyword evidence="7" id="KW-0812">Transmembrane</keyword>
<keyword evidence="2" id="KW-0964">Secreted</keyword>
<feature type="region of interest" description="Disordered" evidence="6">
    <location>
        <begin position="40"/>
        <end position="85"/>
    </location>
</feature>
<evidence type="ECO:0000256" key="2">
    <source>
        <dbReference type="ARBA" id="ARBA00022525"/>
    </source>
</evidence>
<keyword evidence="4" id="KW-0677">Repeat</keyword>
<evidence type="ECO:0000256" key="4">
    <source>
        <dbReference type="ARBA" id="ARBA00022737"/>
    </source>
</evidence>
<evidence type="ECO:0000256" key="6">
    <source>
        <dbReference type="SAM" id="MobiDB-lite"/>
    </source>
</evidence>
<evidence type="ECO:0000313" key="11">
    <source>
        <dbReference type="Proteomes" id="UP001208557"/>
    </source>
</evidence>
<evidence type="ECO:0000256" key="1">
    <source>
        <dbReference type="ARBA" id="ARBA00022512"/>
    </source>
</evidence>
<dbReference type="NCBIfam" id="TIGR04308">
    <property type="entry name" value="repeat_SSSPR51"/>
    <property type="match status" value="6"/>
</dbReference>
<dbReference type="RefSeq" id="WP_268685938.1">
    <property type="nucleotide sequence ID" value="NZ_JAKUVJ010000004.1"/>
</dbReference>
<dbReference type="Gene3D" id="3.10.20.320">
    <property type="entry name" value="Putative peptidoglycan bound protein (lpxtg motif)"/>
    <property type="match status" value="1"/>
</dbReference>
<dbReference type="Proteomes" id="UP001208557">
    <property type="component" value="Unassembled WGS sequence"/>
</dbReference>
<gene>
    <name evidence="10" type="ORF">MK406_06520</name>
</gene>
<proteinExistence type="predicted"/>
<organism evidence="10 11">
    <name type="scientific">Streptococcus sanguinis</name>
    <dbReference type="NCBI Taxonomy" id="1305"/>
    <lineage>
        <taxon>Bacteria</taxon>
        <taxon>Bacillati</taxon>
        <taxon>Bacillota</taxon>
        <taxon>Bacilli</taxon>
        <taxon>Lactobacillales</taxon>
        <taxon>Streptococcaceae</taxon>
        <taxon>Streptococcus</taxon>
    </lineage>
</organism>